<dbReference type="KEGG" id="dan:6504181"/>
<evidence type="ECO:0000256" key="1">
    <source>
        <dbReference type="SAM" id="Phobius"/>
    </source>
</evidence>
<dbReference type="OrthoDB" id="413313at2759"/>
<gene>
    <name evidence="2" type="primary">Dana\GF21500</name>
    <name evidence="2" type="synonym">dana_GLEANR_472</name>
    <name evidence="2" type="ORF">GF21500</name>
</gene>
<dbReference type="PANTHER" id="PTHR10974:SF1">
    <property type="entry name" value="FI08016P-RELATED"/>
    <property type="match status" value="1"/>
</dbReference>
<dbReference type="CDD" id="cd16021">
    <property type="entry name" value="ALP_like"/>
    <property type="match status" value="1"/>
</dbReference>
<dbReference type="InParanoid" id="B3MVP3"/>
<accession>B3MVP3</accession>
<evidence type="ECO:0000313" key="3">
    <source>
        <dbReference type="Proteomes" id="UP000007801"/>
    </source>
</evidence>
<organism evidence="2 3">
    <name type="scientific">Drosophila ananassae</name>
    <name type="common">Fruit fly</name>
    <dbReference type="NCBI Taxonomy" id="7217"/>
    <lineage>
        <taxon>Eukaryota</taxon>
        <taxon>Metazoa</taxon>
        <taxon>Ecdysozoa</taxon>
        <taxon>Arthropoda</taxon>
        <taxon>Hexapoda</taxon>
        <taxon>Insecta</taxon>
        <taxon>Pterygota</taxon>
        <taxon>Neoptera</taxon>
        <taxon>Endopterygota</taxon>
        <taxon>Diptera</taxon>
        <taxon>Brachycera</taxon>
        <taxon>Muscomorpha</taxon>
        <taxon>Ephydroidea</taxon>
        <taxon>Drosophilidae</taxon>
        <taxon>Drosophila</taxon>
        <taxon>Sophophora</taxon>
    </lineage>
</organism>
<keyword evidence="1" id="KW-0812">Transmembrane</keyword>
<dbReference type="SUPFAM" id="SSF53649">
    <property type="entry name" value="Alkaline phosphatase-like"/>
    <property type="match status" value="1"/>
</dbReference>
<dbReference type="EMBL" id="CH902624">
    <property type="protein sequence ID" value="EDV33308.2"/>
    <property type="molecule type" value="Genomic_DNA"/>
</dbReference>
<keyword evidence="1" id="KW-1133">Transmembrane helix</keyword>
<dbReference type="Proteomes" id="UP000007801">
    <property type="component" value="Unassembled WGS sequence"/>
</dbReference>
<dbReference type="FunFam" id="3.40.720.10:FF:000017">
    <property type="entry name" value="Predicted protein"/>
    <property type="match status" value="1"/>
</dbReference>
<evidence type="ECO:0000313" key="2">
    <source>
        <dbReference type="EMBL" id="EDV33308.2"/>
    </source>
</evidence>
<dbReference type="eggNOG" id="ENOG502QRYZ">
    <property type="taxonomic scope" value="Eukaryota"/>
</dbReference>
<sequence>MGVGSEKCAITIYRTSPNSLEAITKDLCGKMQWYMRCMMLLSGAFFLLYFGLQPLTELFDENSPADQDLEVVLINTSQCHLVGRQSPPPITRTHENVVLLRCNKLQVLFTDTRSDGNYLMPSQIFEKLWCKYWLYTPQDWNMEKLLGEGQFNLLPNEHEGFKVGSGRQTVRVLCKSAANEVKYHDVLLFLPPPEPDLIPEPESGDKLSVLILGIDSLSHMVFLRNFPFINSLLDYLPHFKLTGYSRVGLGAYENIMALLSGRSIDELDPDWQNPEDESGEAKGPHFLWEKFKAAGYKTAYGEDTAQSFADRTERWRFAREFPEFNMHPIMLKMDRHTRYSIDIREMIHCTAGRAFGEVLRDFITSLVPHFKNRLFFSFFWESQGVEEYYEYSRTLDVAYLMLLKRLEEENILNKTLVLLVSGHGLRKGNYRMSYQGMQEESEPLLIAIYPEWLKAKYPRAITNLETNTKRLVTPYDLHKTLQDVLHLDRIKDSHLQKRMKKLESRTGKKVPRGISLFLPIPDARTCDMAGIPSLFCFCRDLTEVPTDDGLVVQCSRFLVKSINQMLKPYPKCEELKLHMVLLAYFVDFGEESFIYELKLRVKTMPGEGVFEGTVRITDKMYLTSPVNRISRYLSRSTCVKEPYIRTMCHCRD</sequence>
<reference evidence="2 3" key="1">
    <citation type="journal article" date="2007" name="Nature">
        <title>Evolution of genes and genomes on the Drosophila phylogeny.</title>
        <authorList>
            <consortium name="Drosophila 12 Genomes Consortium"/>
            <person name="Clark A.G."/>
            <person name="Eisen M.B."/>
            <person name="Smith D.R."/>
            <person name="Bergman C.M."/>
            <person name="Oliver B."/>
            <person name="Markow T.A."/>
            <person name="Kaufman T.C."/>
            <person name="Kellis M."/>
            <person name="Gelbart W."/>
            <person name="Iyer V.N."/>
            <person name="Pollard D.A."/>
            <person name="Sackton T.B."/>
            <person name="Larracuente A.M."/>
            <person name="Singh N.D."/>
            <person name="Abad J.P."/>
            <person name="Abt D.N."/>
            <person name="Adryan B."/>
            <person name="Aguade M."/>
            <person name="Akashi H."/>
            <person name="Anderson W.W."/>
            <person name="Aquadro C.F."/>
            <person name="Ardell D.H."/>
            <person name="Arguello R."/>
            <person name="Artieri C.G."/>
            <person name="Barbash D.A."/>
            <person name="Barker D."/>
            <person name="Barsanti P."/>
            <person name="Batterham P."/>
            <person name="Batzoglou S."/>
            <person name="Begun D."/>
            <person name="Bhutkar A."/>
            <person name="Blanco E."/>
            <person name="Bosak S.A."/>
            <person name="Bradley R.K."/>
            <person name="Brand A.D."/>
            <person name="Brent M.R."/>
            <person name="Brooks A.N."/>
            <person name="Brown R.H."/>
            <person name="Butlin R.K."/>
            <person name="Caggese C."/>
            <person name="Calvi B.R."/>
            <person name="Bernardo de Carvalho A."/>
            <person name="Caspi A."/>
            <person name="Castrezana S."/>
            <person name="Celniker S.E."/>
            <person name="Chang J.L."/>
            <person name="Chapple C."/>
            <person name="Chatterji S."/>
            <person name="Chinwalla A."/>
            <person name="Civetta A."/>
            <person name="Clifton S.W."/>
            <person name="Comeron J.M."/>
            <person name="Costello J.C."/>
            <person name="Coyne J.A."/>
            <person name="Daub J."/>
            <person name="David R.G."/>
            <person name="Delcher A.L."/>
            <person name="Delehaunty K."/>
            <person name="Do C.B."/>
            <person name="Ebling H."/>
            <person name="Edwards K."/>
            <person name="Eickbush T."/>
            <person name="Evans J.D."/>
            <person name="Filipski A."/>
            <person name="Findeiss S."/>
            <person name="Freyhult E."/>
            <person name="Fulton L."/>
            <person name="Fulton R."/>
            <person name="Garcia A.C."/>
            <person name="Gardiner A."/>
            <person name="Garfield D.A."/>
            <person name="Garvin B.E."/>
            <person name="Gibson G."/>
            <person name="Gilbert D."/>
            <person name="Gnerre S."/>
            <person name="Godfrey J."/>
            <person name="Good R."/>
            <person name="Gotea V."/>
            <person name="Gravely B."/>
            <person name="Greenberg A.J."/>
            <person name="Griffiths-Jones S."/>
            <person name="Gross S."/>
            <person name="Guigo R."/>
            <person name="Gustafson E.A."/>
            <person name="Haerty W."/>
            <person name="Hahn M.W."/>
            <person name="Halligan D.L."/>
            <person name="Halpern A.L."/>
            <person name="Halter G.M."/>
            <person name="Han M.V."/>
            <person name="Heger A."/>
            <person name="Hillier L."/>
            <person name="Hinrichs A.S."/>
            <person name="Holmes I."/>
            <person name="Hoskins R.A."/>
            <person name="Hubisz M.J."/>
            <person name="Hultmark D."/>
            <person name="Huntley M.A."/>
            <person name="Jaffe D.B."/>
            <person name="Jagadeeshan S."/>
            <person name="Jeck W.R."/>
            <person name="Johnson J."/>
            <person name="Jones C.D."/>
            <person name="Jordan W.C."/>
            <person name="Karpen G.H."/>
            <person name="Kataoka E."/>
            <person name="Keightley P.D."/>
            <person name="Kheradpour P."/>
            <person name="Kirkness E.F."/>
            <person name="Koerich L.B."/>
            <person name="Kristiansen K."/>
            <person name="Kudrna D."/>
            <person name="Kulathinal R.J."/>
            <person name="Kumar S."/>
            <person name="Kwok R."/>
            <person name="Lander E."/>
            <person name="Langley C.H."/>
            <person name="Lapoint R."/>
            <person name="Lazzaro B.P."/>
            <person name="Lee S.J."/>
            <person name="Levesque L."/>
            <person name="Li R."/>
            <person name="Lin C.F."/>
            <person name="Lin M.F."/>
            <person name="Lindblad-Toh K."/>
            <person name="Llopart A."/>
            <person name="Long M."/>
            <person name="Low L."/>
            <person name="Lozovsky E."/>
            <person name="Lu J."/>
            <person name="Luo M."/>
            <person name="Machado C.A."/>
            <person name="Makalowski W."/>
            <person name="Marzo M."/>
            <person name="Matsuda M."/>
            <person name="Matzkin L."/>
            <person name="McAllister B."/>
            <person name="McBride C.S."/>
            <person name="McKernan B."/>
            <person name="McKernan K."/>
            <person name="Mendez-Lago M."/>
            <person name="Minx P."/>
            <person name="Mollenhauer M.U."/>
            <person name="Montooth K."/>
            <person name="Mount S.M."/>
            <person name="Mu X."/>
            <person name="Myers E."/>
            <person name="Negre B."/>
            <person name="Newfeld S."/>
            <person name="Nielsen R."/>
            <person name="Noor M.A."/>
            <person name="O'Grady P."/>
            <person name="Pachter L."/>
            <person name="Papaceit M."/>
            <person name="Parisi M.J."/>
            <person name="Parisi M."/>
            <person name="Parts L."/>
            <person name="Pedersen J.S."/>
            <person name="Pesole G."/>
            <person name="Phillippy A.M."/>
            <person name="Ponting C.P."/>
            <person name="Pop M."/>
            <person name="Porcelli D."/>
            <person name="Powell J.R."/>
            <person name="Prohaska S."/>
            <person name="Pruitt K."/>
            <person name="Puig M."/>
            <person name="Quesneville H."/>
            <person name="Ram K.R."/>
            <person name="Rand D."/>
            <person name="Rasmussen M.D."/>
            <person name="Reed L.K."/>
            <person name="Reenan R."/>
            <person name="Reily A."/>
            <person name="Remington K.A."/>
            <person name="Rieger T.T."/>
            <person name="Ritchie M.G."/>
            <person name="Robin C."/>
            <person name="Rogers Y.H."/>
            <person name="Rohde C."/>
            <person name="Rozas J."/>
            <person name="Rubenfield M.J."/>
            <person name="Ruiz A."/>
            <person name="Russo S."/>
            <person name="Salzberg S.L."/>
            <person name="Sanchez-Gracia A."/>
            <person name="Saranga D.J."/>
            <person name="Sato H."/>
            <person name="Schaeffer S.W."/>
            <person name="Schatz M.C."/>
            <person name="Schlenke T."/>
            <person name="Schwartz R."/>
            <person name="Segarra C."/>
            <person name="Singh R.S."/>
            <person name="Sirot L."/>
            <person name="Sirota M."/>
            <person name="Sisneros N.B."/>
            <person name="Smith C.D."/>
            <person name="Smith T.F."/>
            <person name="Spieth J."/>
            <person name="Stage D.E."/>
            <person name="Stark A."/>
            <person name="Stephan W."/>
            <person name="Strausberg R.L."/>
            <person name="Strempel S."/>
            <person name="Sturgill D."/>
            <person name="Sutton G."/>
            <person name="Sutton G.G."/>
            <person name="Tao W."/>
            <person name="Teichmann S."/>
            <person name="Tobari Y.N."/>
            <person name="Tomimura Y."/>
            <person name="Tsolas J.M."/>
            <person name="Valente V.L."/>
            <person name="Venter E."/>
            <person name="Venter J.C."/>
            <person name="Vicario S."/>
            <person name="Vieira F.G."/>
            <person name="Vilella A.J."/>
            <person name="Villasante A."/>
            <person name="Walenz B."/>
            <person name="Wang J."/>
            <person name="Wasserman M."/>
            <person name="Watts T."/>
            <person name="Wilson D."/>
            <person name="Wilson R.K."/>
            <person name="Wing R.A."/>
            <person name="Wolfner M.F."/>
            <person name="Wong A."/>
            <person name="Wong G.K."/>
            <person name="Wu C.I."/>
            <person name="Wu G."/>
            <person name="Yamamoto D."/>
            <person name="Yang H.P."/>
            <person name="Yang S.P."/>
            <person name="Yorke J.A."/>
            <person name="Yoshida K."/>
            <person name="Zdobnov E."/>
            <person name="Zhang P."/>
            <person name="Zhang Y."/>
            <person name="Zimin A.V."/>
            <person name="Baldwin J."/>
            <person name="Abdouelleil A."/>
            <person name="Abdulkadir J."/>
            <person name="Abebe A."/>
            <person name="Abera B."/>
            <person name="Abreu J."/>
            <person name="Acer S.C."/>
            <person name="Aftuck L."/>
            <person name="Alexander A."/>
            <person name="An P."/>
            <person name="Anderson E."/>
            <person name="Anderson S."/>
            <person name="Arachi H."/>
            <person name="Azer M."/>
            <person name="Bachantsang P."/>
            <person name="Barry A."/>
            <person name="Bayul T."/>
            <person name="Berlin A."/>
            <person name="Bessette D."/>
            <person name="Bloom T."/>
            <person name="Blye J."/>
            <person name="Boguslavskiy L."/>
            <person name="Bonnet C."/>
            <person name="Boukhgalter B."/>
            <person name="Bourzgui I."/>
            <person name="Brown A."/>
            <person name="Cahill P."/>
            <person name="Channer S."/>
            <person name="Cheshatsang Y."/>
            <person name="Chuda L."/>
            <person name="Citroen M."/>
            <person name="Collymore A."/>
            <person name="Cooke P."/>
            <person name="Costello M."/>
            <person name="D'Aco K."/>
            <person name="Daza R."/>
            <person name="De Haan G."/>
            <person name="DeGray S."/>
            <person name="DeMaso C."/>
            <person name="Dhargay N."/>
            <person name="Dooley K."/>
            <person name="Dooley E."/>
            <person name="Doricent M."/>
            <person name="Dorje P."/>
            <person name="Dorjee K."/>
            <person name="Dupes A."/>
            <person name="Elong R."/>
            <person name="Falk J."/>
            <person name="Farina A."/>
            <person name="Faro S."/>
            <person name="Ferguson D."/>
            <person name="Fisher S."/>
            <person name="Foley C.D."/>
            <person name="Franke A."/>
            <person name="Friedrich D."/>
            <person name="Gadbois L."/>
            <person name="Gearin G."/>
            <person name="Gearin C.R."/>
            <person name="Giannoukos G."/>
            <person name="Goode T."/>
            <person name="Graham J."/>
            <person name="Grandbois E."/>
            <person name="Grewal S."/>
            <person name="Gyaltsen K."/>
            <person name="Hafez N."/>
            <person name="Hagos B."/>
            <person name="Hall J."/>
            <person name="Henson C."/>
            <person name="Hollinger A."/>
            <person name="Honan T."/>
            <person name="Huard M.D."/>
            <person name="Hughes L."/>
            <person name="Hurhula B."/>
            <person name="Husby M.E."/>
            <person name="Kamat A."/>
            <person name="Kanga B."/>
            <person name="Kashin S."/>
            <person name="Khazanovich D."/>
            <person name="Kisner P."/>
            <person name="Lance K."/>
            <person name="Lara M."/>
            <person name="Lee W."/>
            <person name="Lennon N."/>
            <person name="Letendre F."/>
            <person name="LeVine R."/>
            <person name="Lipovsky A."/>
            <person name="Liu X."/>
            <person name="Liu J."/>
            <person name="Liu S."/>
            <person name="Lokyitsang T."/>
            <person name="Lokyitsang Y."/>
            <person name="Lubonja R."/>
            <person name="Lui A."/>
            <person name="MacDonald P."/>
            <person name="Magnisalis V."/>
            <person name="Maru K."/>
            <person name="Matthews C."/>
            <person name="McCusker W."/>
            <person name="McDonough S."/>
            <person name="Mehta T."/>
            <person name="Meldrim J."/>
            <person name="Meneus L."/>
            <person name="Mihai O."/>
            <person name="Mihalev A."/>
            <person name="Mihova T."/>
            <person name="Mittelman R."/>
            <person name="Mlenga V."/>
            <person name="Montmayeur A."/>
            <person name="Mulrain L."/>
            <person name="Navidi A."/>
            <person name="Naylor J."/>
            <person name="Negash T."/>
            <person name="Nguyen T."/>
            <person name="Nguyen N."/>
            <person name="Nicol R."/>
            <person name="Norbu C."/>
            <person name="Norbu N."/>
            <person name="Novod N."/>
            <person name="O'Neill B."/>
            <person name="Osman S."/>
            <person name="Markiewicz E."/>
            <person name="Oyono O.L."/>
            <person name="Patti C."/>
            <person name="Phunkhang P."/>
            <person name="Pierre F."/>
            <person name="Priest M."/>
            <person name="Raghuraman S."/>
            <person name="Rege F."/>
            <person name="Reyes R."/>
            <person name="Rise C."/>
            <person name="Rogov P."/>
            <person name="Ross K."/>
            <person name="Ryan E."/>
            <person name="Settipalli S."/>
            <person name="Shea T."/>
            <person name="Sherpa N."/>
            <person name="Shi L."/>
            <person name="Shih D."/>
            <person name="Sparrow T."/>
            <person name="Spaulding J."/>
            <person name="Stalker J."/>
            <person name="Stange-Thomann N."/>
            <person name="Stavropoulos S."/>
            <person name="Stone C."/>
            <person name="Strader C."/>
            <person name="Tesfaye S."/>
            <person name="Thomson T."/>
            <person name="Thoulutsang Y."/>
            <person name="Thoulutsang D."/>
            <person name="Topham K."/>
            <person name="Topping I."/>
            <person name="Tsamla T."/>
            <person name="Vassiliev H."/>
            <person name="Vo A."/>
            <person name="Wangchuk T."/>
            <person name="Wangdi T."/>
            <person name="Weiand M."/>
            <person name="Wilkinson J."/>
            <person name="Wilson A."/>
            <person name="Yadav S."/>
            <person name="Young G."/>
            <person name="Yu Q."/>
            <person name="Zembek L."/>
            <person name="Zhong D."/>
            <person name="Zimmer A."/>
            <person name="Zwirko Z."/>
            <person name="Jaffe D.B."/>
            <person name="Alvarez P."/>
            <person name="Brockman W."/>
            <person name="Butler J."/>
            <person name="Chin C."/>
            <person name="Gnerre S."/>
            <person name="Grabherr M."/>
            <person name="Kleber M."/>
            <person name="Mauceli E."/>
            <person name="MacCallum I."/>
        </authorList>
    </citation>
    <scope>NUCLEOTIDE SEQUENCE [LARGE SCALE GENOMIC DNA]</scope>
    <source>
        <strain evidence="3">Tucson 14024-0371.13</strain>
    </source>
</reference>
<dbReference type="GeneID" id="6504181"/>
<dbReference type="InterPro" id="IPR004245">
    <property type="entry name" value="DUF229"/>
</dbReference>
<dbReference type="InterPro" id="IPR017850">
    <property type="entry name" value="Alkaline_phosphatase_core_sf"/>
</dbReference>
<feature type="transmembrane region" description="Helical" evidence="1">
    <location>
        <begin position="33"/>
        <end position="52"/>
    </location>
</feature>
<dbReference type="AlphaFoldDB" id="B3MVP3"/>
<dbReference type="HOGENOM" id="CLU_018076_2_1_1"/>
<dbReference type="STRING" id="7217.B3MVP3"/>
<keyword evidence="1" id="KW-0472">Membrane</keyword>
<name>B3MVP3_DROAN</name>
<proteinExistence type="predicted"/>
<protein>
    <submittedName>
        <fullName evidence="2">Uncharacterized protein</fullName>
    </submittedName>
</protein>
<dbReference type="GO" id="GO:0005615">
    <property type="term" value="C:extracellular space"/>
    <property type="evidence" value="ECO:0007669"/>
    <property type="project" value="TreeGrafter"/>
</dbReference>
<dbReference type="PANTHER" id="PTHR10974">
    <property type="entry name" value="FI08016P-RELATED"/>
    <property type="match status" value="1"/>
</dbReference>
<dbReference type="Gene3D" id="3.40.720.10">
    <property type="entry name" value="Alkaline Phosphatase, subunit A"/>
    <property type="match status" value="1"/>
</dbReference>
<dbReference type="Pfam" id="PF02995">
    <property type="entry name" value="DUF229"/>
    <property type="match status" value="1"/>
</dbReference>
<keyword evidence="3" id="KW-1185">Reference proteome</keyword>